<feature type="region of interest" description="Disordered" evidence="6">
    <location>
        <begin position="1"/>
        <end position="20"/>
    </location>
</feature>
<dbReference type="InterPro" id="IPR011697">
    <property type="entry name" value="Peptidase_C26"/>
</dbReference>
<dbReference type="InterPro" id="IPR044668">
    <property type="entry name" value="PuuD-like"/>
</dbReference>
<dbReference type="PANTHER" id="PTHR43235:SF1">
    <property type="entry name" value="GLUTAMINE AMIDOTRANSFERASE PB2B2.05-RELATED"/>
    <property type="match status" value="1"/>
</dbReference>
<dbReference type="Gene3D" id="3.40.50.880">
    <property type="match status" value="1"/>
</dbReference>
<evidence type="ECO:0000256" key="4">
    <source>
        <dbReference type="ARBA" id="ARBA00060634"/>
    </source>
</evidence>
<comment type="pathway">
    <text evidence="4">Amine and polyamine degradation; putrescine degradation; 4-aminobutanoate from putrescine: step 4/4.</text>
</comment>
<dbReference type="PROSITE" id="PS51273">
    <property type="entry name" value="GATASE_TYPE_1"/>
    <property type="match status" value="1"/>
</dbReference>
<evidence type="ECO:0000313" key="7">
    <source>
        <dbReference type="EMBL" id="AXF84671.1"/>
    </source>
</evidence>
<dbReference type="CDD" id="cd01745">
    <property type="entry name" value="GATase1_2"/>
    <property type="match status" value="1"/>
</dbReference>
<gene>
    <name evidence="7" type="primary">puuD_1</name>
    <name evidence="7" type="ORF">DTO96_100381</name>
</gene>
<organism evidence="7 8">
    <name type="scientific">Ephemeroptericola cinctiostellae</name>
    <dbReference type="NCBI Taxonomy" id="2268024"/>
    <lineage>
        <taxon>Bacteria</taxon>
        <taxon>Pseudomonadati</taxon>
        <taxon>Pseudomonadota</taxon>
        <taxon>Betaproteobacteria</taxon>
        <taxon>Burkholderiales</taxon>
        <taxon>Burkholderiaceae</taxon>
        <taxon>Ephemeroptericola</taxon>
    </lineage>
</organism>
<dbReference type="EMBL" id="CP031124">
    <property type="protein sequence ID" value="AXF84671.1"/>
    <property type="molecule type" value="Genomic_DNA"/>
</dbReference>
<dbReference type="KEGG" id="hyf:DTO96_100381"/>
<evidence type="ECO:0000313" key="8">
    <source>
        <dbReference type="Proteomes" id="UP000252182"/>
    </source>
</evidence>
<dbReference type="EC" id="3.5.1.94" evidence="5"/>
<sequence>MNNDNQYAEPTAQTQKTQRKPIVLVPTGAKEHSGHWYQLMGKKYLDPLVHISGCVPVMLPTAYGEEDIEQYVDMADAIFLSGASTNIDPALYGQEWQTPDQGQDKGRDHFNIALIRAGLKRGLPFFGICRGFQELNIAFGGDLYQQVHNSPGMMDHREKDPNAPLTEQYGPNHSVQLTPNSWLGNVLDTDHFMVNSLHGQGIKTLGQGLSALAHAEDGLVEAAYCPEFKQFTLGVQWHPEWLAHENPLSIKLFQAFGNAARDFSKQK</sequence>
<dbReference type="GO" id="GO:0005829">
    <property type="term" value="C:cytosol"/>
    <property type="evidence" value="ECO:0007669"/>
    <property type="project" value="TreeGrafter"/>
</dbReference>
<evidence type="ECO:0000256" key="1">
    <source>
        <dbReference type="ARBA" id="ARBA00011083"/>
    </source>
</evidence>
<keyword evidence="8" id="KW-1185">Reference proteome</keyword>
<accession>A0A345D8I3</accession>
<dbReference type="InterPro" id="IPR029062">
    <property type="entry name" value="Class_I_gatase-like"/>
</dbReference>
<comment type="function">
    <text evidence="3">Involved in the breakdown of putrescine via hydrolysis of the gamma-glutamyl linkage of gamma-glutamyl-gamma-aminobutyrate.</text>
</comment>
<dbReference type="Pfam" id="PF07722">
    <property type="entry name" value="Peptidase_C26"/>
    <property type="match status" value="1"/>
</dbReference>
<dbReference type="GO" id="GO:0006598">
    <property type="term" value="P:polyamine catabolic process"/>
    <property type="evidence" value="ECO:0007669"/>
    <property type="project" value="TreeGrafter"/>
</dbReference>
<dbReference type="OrthoDB" id="9813383at2"/>
<comment type="similarity">
    <text evidence="1">Belongs to the peptidase C26 family.</text>
</comment>
<evidence type="ECO:0000256" key="3">
    <source>
        <dbReference type="ARBA" id="ARBA00055068"/>
    </source>
</evidence>
<dbReference type="Proteomes" id="UP000252182">
    <property type="component" value="Chromosome"/>
</dbReference>
<keyword evidence="7" id="KW-0378">Hydrolase</keyword>
<reference evidence="8" key="1">
    <citation type="submission" date="2018-07" db="EMBL/GenBank/DDBJ databases">
        <authorList>
            <person name="Kim H."/>
        </authorList>
    </citation>
    <scope>NUCLEOTIDE SEQUENCE [LARGE SCALE GENOMIC DNA]</scope>
    <source>
        <strain evidence="8">F02</strain>
    </source>
</reference>
<dbReference type="SUPFAM" id="SSF52317">
    <property type="entry name" value="Class I glutamine amidotransferase-like"/>
    <property type="match status" value="1"/>
</dbReference>
<feature type="compositionally biased region" description="Polar residues" evidence="6">
    <location>
        <begin position="1"/>
        <end position="16"/>
    </location>
</feature>
<evidence type="ECO:0000256" key="5">
    <source>
        <dbReference type="ARBA" id="ARBA00066788"/>
    </source>
</evidence>
<evidence type="ECO:0000256" key="2">
    <source>
        <dbReference type="ARBA" id="ARBA00052718"/>
    </source>
</evidence>
<dbReference type="AlphaFoldDB" id="A0A345D8I3"/>
<dbReference type="RefSeq" id="WP_114561944.1">
    <property type="nucleotide sequence ID" value="NZ_CP031124.1"/>
</dbReference>
<dbReference type="PANTHER" id="PTHR43235">
    <property type="entry name" value="GLUTAMINE AMIDOTRANSFERASE PB2B2.05-RELATED"/>
    <property type="match status" value="1"/>
</dbReference>
<dbReference type="FunFam" id="3.40.50.880:FF:000030">
    <property type="entry name" value="Gamma-glutamyl-gamma-aminobutyrate hydrolase PuuD"/>
    <property type="match status" value="1"/>
</dbReference>
<evidence type="ECO:0000256" key="6">
    <source>
        <dbReference type="SAM" id="MobiDB-lite"/>
    </source>
</evidence>
<comment type="catalytic activity">
    <reaction evidence="2">
        <text>4-(gamma-L-glutamylamino)butanoate + H2O = 4-aminobutanoate + L-glutamate</text>
        <dbReference type="Rhea" id="RHEA:19737"/>
        <dbReference type="ChEBI" id="CHEBI:15377"/>
        <dbReference type="ChEBI" id="CHEBI:29985"/>
        <dbReference type="ChEBI" id="CHEBI:58800"/>
        <dbReference type="ChEBI" id="CHEBI:59888"/>
        <dbReference type="EC" id="3.5.1.94"/>
    </reaction>
</comment>
<name>A0A345D8I3_9BURK</name>
<protein>
    <recommendedName>
        <fullName evidence="5">gamma-glutamyl-gamma-aminobutyrate hydrolase</fullName>
        <ecNumber evidence="5">3.5.1.94</ecNumber>
    </recommendedName>
</protein>
<proteinExistence type="inferred from homology"/>
<dbReference type="GO" id="GO:0033969">
    <property type="term" value="F:gamma-glutamyl-gamma-aminobutyrate hydrolase activity"/>
    <property type="evidence" value="ECO:0007669"/>
    <property type="project" value="UniProtKB-EC"/>
</dbReference>